<gene>
    <name evidence="1" type="ORF">PMEA_00021121</name>
</gene>
<accession>A0AAU9XFI3</accession>
<comment type="caution">
    <text evidence="1">The sequence shown here is derived from an EMBL/GenBank/DDBJ whole genome shotgun (WGS) entry which is preliminary data.</text>
</comment>
<dbReference type="EMBL" id="CALNXJ010000039">
    <property type="protein sequence ID" value="CAH3144570.1"/>
    <property type="molecule type" value="Genomic_DNA"/>
</dbReference>
<reference evidence="1 2" key="1">
    <citation type="submission" date="2022-05" db="EMBL/GenBank/DDBJ databases">
        <authorList>
            <consortium name="Genoscope - CEA"/>
            <person name="William W."/>
        </authorList>
    </citation>
    <scope>NUCLEOTIDE SEQUENCE [LARGE SCALE GENOMIC DNA]</scope>
</reference>
<dbReference type="Proteomes" id="UP001159428">
    <property type="component" value="Unassembled WGS sequence"/>
</dbReference>
<keyword evidence="2" id="KW-1185">Reference proteome</keyword>
<proteinExistence type="predicted"/>
<evidence type="ECO:0000313" key="2">
    <source>
        <dbReference type="Proteomes" id="UP001159428"/>
    </source>
</evidence>
<organism evidence="1 2">
    <name type="scientific">Pocillopora meandrina</name>
    <dbReference type="NCBI Taxonomy" id="46732"/>
    <lineage>
        <taxon>Eukaryota</taxon>
        <taxon>Metazoa</taxon>
        <taxon>Cnidaria</taxon>
        <taxon>Anthozoa</taxon>
        <taxon>Hexacorallia</taxon>
        <taxon>Scleractinia</taxon>
        <taxon>Astrocoeniina</taxon>
        <taxon>Pocilloporidae</taxon>
        <taxon>Pocillopora</taxon>
    </lineage>
</organism>
<sequence length="128" mass="14778">MLCYYRKQVRGVGKSAALAADERCLDSHLDHHCKEWNNKLRSLFEIQGRSGRIMFAHSWLSCMQIKCPWILPSFPNKMEYSLRADLDETIENLNEGLKVSENSEVFIESSVQKPKVLAPTQAEMENLF</sequence>
<name>A0AAU9XFI3_9CNID</name>
<dbReference type="AlphaFoldDB" id="A0AAU9XFI3"/>
<protein>
    <submittedName>
        <fullName evidence="1">Uncharacterized protein</fullName>
    </submittedName>
</protein>
<evidence type="ECO:0000313" key="1">
    <source>
        <dbReference type="EMBL" id="CAH3144570.1"/>
    </source>
</evidence>